<gene>
    <name evidence="1" type="ORF">C1SCF055_LOCUS24306</name>
</gene>
<reference evidence="1" key="1">
    <citation type="submission" date="2022-10" db="EMBL/GenBank/DDBJ databases">
        <authorList>
            <person name="Chen Y."/>
            <person name="Dougan E. K."/>
            <person name="Chan C."/>
            <person name="Rhodes N."/>
            <person name="Thang M."/>
        </authorList>
    </citation>
    <scope>NUCLEOTIDE SEQUENCE</scope>
</reference>
<evidence type="ECO:0000313" key="2">
    <source>
        <dbReference type="EMBL" id="CAL1151346.1"/>
    </source>
</evidence>
<dbReference type="EMBL" id="CAMXCT030002407">
    <property type="protein sequence ID" value="CAL4785283.1"/>
    <property type="molecule type" value="Genomic_DNA"/>
</dbReference>
<sequence length="262" mass="27776">MPSTYPRAAGKRFGIQCPSAAAKKSTDTVATGPLQASCAVWKMWEFTWVSAVPMRSSQLDKPWRALGGLTSTRKIIMDKAVNTNTTTTVTTMTTMTTRKTTTTTTITTTNLLITTTQTNTTLTTKTTTTTSTTVTTMTTTQTTSTGANIMTTSIQTITMVNTRIMFSITNMLVTPTWITTTIKAPSTSTSMTPIDLNKATIHPAHPVPVLLVGKDPRLEAAAPDDGLLDVTSPAVLKTAELQVAGNLGGQTSGLIPTSAAPR</sequence>
<dbReference type="AlphaFoldDB" id="A0A9P1G3A5"/>
<evidence type="ECO:0000313" key="1">
    <source>
        <dbReference type="EMBL" id="CAI3997971.1"/>
    </source>
</evidence>
<comment type="caution">
    <text evidence="1">The sequence shown here is derived from an EMBL/GenBank/DDBJ whole genome shotgun (WGS) entry which is preliminary data.</text>
</comment>
<organism evidence="1">
    <name type="scientific">Cladocopium goreaui</name>
    <dbReference type="NCBI Taxonomy" id="2562237"/>
    <lineage>
        <taxon>Eukaryota</taxon>
        <taxon>Sar</taxon>
        <taxon>Alveolata</taxon>
        <taxon>Dinophyceae</taxon>
        <taxon>Suessiales</taxon>
        <taxon>Symbiodiniaceae</taxon>
        <taxon>Cladocopium</taxon>
    </lineage>
</organism>
<evidence type="ECO:0000313" key="3">
    <source>
        <dbReference type="Proteomes" id="UP001152797"/>
    </source>
</evidence>
<dbReference type="Proteomes" id="UP001152797">
    <property type="component" value="Unassembled WGS sequence"/>
</dbReference>
<name>A0A9P1G3A5_9DINO</name>
<reference evidence="2" key="2">
    <citation type="submission" date="2024-04" db="EMBL/GenBank/DDBJ databases">
        <authorList>
            <person name="Chen Y."/>
            <person name="Shah S."/>
            <person name="Dougan E. K."/>
            <person name="Thang M."/>
            <person name="Chan C."/>
        </authorList>
    </citation>
    <scope>NUCLEOTIDE SEQUENCE [LARGE SCALE GENOMIC DNA]</scope>
</reference>
<accession>A0A9P1G3A5</accession>
<keyword evidence="3" id="KW-1185">Reference proteome</keyword>
<dbReference type="EMBL" id="CAMXCT020002407">
    <property type="protein sequence ID" value="CAL1151346.1"/>
    <property type="molecule type" value="Genomic_DNA"/>
</dbReference>
<proteinExistence type="predicted"/>
<dbReference type="EMBL" id="CAMXCT010002407">
    <property type="protein sequence ID" value="CAI3997971.1"/>
    <property type="molecule type" value="Genomic_DNA"/>
</dbReference>
<protein>
    <submittedName>
        <fullName evidence="1">Uncharacterized protein</fullName>
    </submittedName>
</protein>